<dbReference type="EMBL" id="OBML01000013">
    <property type="protein sequence ID" value="SOC24407.1"/>
    <property type="molecule type" value="Genomic_DNA"/>
</dbReference>
<evidence type="ECO:0000313" key="2">
    <source>
        <dbReference type="EMBL" id="SOC24407.1"/>
    </source>
</evidence>
<dbReference type="GO" id="GO:0007059">
    <property type="term" value="P:chromosome segregation"/>
    <property type="evidence" value="ECO:0007669"/>
    <property type="project" value="TreeGrafter"/>
</dbReference>
<reference evidence="2 3" key="1">
    <citation type="submission" date="2017-08" db="EMBL/GenBank/DDBJ databases">
        <authorList>
            <person name="de Groot N.N."/>
        </authorList>
    </citation>
    <scope>NUCLEOTIDE SEQUENCE [LARGE SCALE GENOMIC DNA]</scope>
    <source>
        <strain evidence="2 3">USBA 352</strain>
    </source>
</reference>
<keyword evidence="3" id="KW-1185">Reference proteome</keyword>
<accession>A0A285TQ87</accession>
<evidence type="ECO:0000313" key="3">
    <source>
        <dbReference type="Proteomes" id="UP000219331"/>
    </source>
</evidence>
<dbReference type="RefSeq" id="WP_176522168.1">
    <property type="nucleotide sequence ID" value="NZ_OBML01000013.1"/>
</dbReference>
<dbReference type="Gene3D" id="3.90.1530.30">
    <property type="match status" value="1"/>
</dbReference>
<name>A0A285TQ87_9HYPH</name>
<dbReference type="PANTHER" id="PTHR33375">
    <property type="entry name" value="CHROMOSOME-PARTITIONING PROTEIN PARB-RELATED"/>
    <property type="match status" value="1"/>
</dbReference>
<evidence type="ECO:0000259" key="1">
    <source>
        <dbReference type="SMART" id="SM00470"/>
    </source>
</evidence>
<dbReference type="GO" id="GO:0005694">
    <property type="term" value="C:chromosome"/>
    <property type="evidence" value="ECO:0007669"/>
    <property type="project" value="TreeGrafter"/>
</dbReference>
<dbReference type="SUPFAM" id="SSF110849">
    <property type="entry name" value="ParB/Sulfiredoxin"/>
    <property type="match status" value="1"/>
</dbReference>
<dbReference type="InterPro" id="IPR050336">
    <property type="entry name" value="Chromosome_partition/occlusion"/>
</dbReference>
<dbReference type="Proteomes" id="UP000219331">
    <property type="component" value="Unassembled WGS sequence"/>
</dbReference>
<protein>
    <submittedName>
        <fullName evidence="2">Chromosome partitioning protein, ParB family</fullName>
    </submittedName>
</protein>
<organism evidence="2 3">
    <name type="scientific">Stappia indica</name>
    <dbReference type="NCBI Taxonomy" id="538381"/>
    <lineage>
        <taxon>Bacteria</taxon>
        <taxon>Pseudomonadati</taxon>
        <taxon>Pseudomonadota</taxon>
        <taxon>Alphaproteobacteria</taxon>
        <taxon>Hyphomicrobiales</taxon>
        <taxon>Stappiaceae</taxon>
        <taxon>Stappia</taxon>
    </lineage>
</organism>
<dbReference type="Pfam" id="PF02195">
    <property type="entry name" value="ParB_N"/>
    <property type="match status" value="1"/>
</dbReference>
<feature type="domain" description="ParB-like N-terminal" evidence="1">
    <location>
        <begin position="6"/>
        <end position="99"/>
    </location>
</feature>
<dbReference type="InterPro" id="IPR003115">
    <property type="entry name" value="ParB_N"/>
</dbReference>
<sequence length="282" mass="30724">MTTTAGSISIAQIDATDRLRKVLPARAEALAEDFDKRGLLTRIEVVGPLDGGTYRLIYGAHRLAAAKLVGWESIPAVVHAPDAFADAAQERLREIRENLVRFELNALERAVSVASWRDIYEAAQGKVTRGRKKLSQDATISGIDPKLKAAQQFADTFSEAAQGALGLGKDAIYRALKIATIPHEIRDRIADCALAGNQSELLKLAEQSADRQSQIVGMILAEPPLAATVEEAIAVIDKLPPAPKRGAWEKVSDTFSRLPTAEQHRFFDAHSDAVELWLTKRG</sequence>
<dbReference type="AlphaFoldDB" id="A0A285TQ87"/>
<dbReference type="InterPro" id="IPR036086">
    <property type="entry name" value="ParB/Sulfiredoxin_sf"/>
</dbReference>
<dbReference type="PANTHER" id="PTHR33375:SF1">
    <property type="entry name" value="CHROMOSOME-PARTITIONING PROTEIN PARB-RELATED"/>
    <property type="match status" value="1"/>
</dbReference>
<dbReference type="SMART" id="SM00470">
    <property type="entry name" value="ParB"/>
    <property type="match status" value="1"/>
</dbReference>
<gene>
    <name evidence="2" type="ORF">SAMN05421512_113213</name>
</gene>
<dbReference type="CDD" id="cd16409">
    <property type="entry name" value="ParB_N_like"/>
    <property type="match status" value="1"/>
</dbReference>
<proteinExistence type="predicted"/>